<gene>
    <name evidence="1" type="ORF">UT18_C0007G0056</name>
</gene>
<protein>
    <submittedName>
        <fullName evidence="1">Uncharacterized protein</fullName>
    </submittedName>
</protein>
<evidence type="ECO:0000313" key="2">
    <source>
        <dbReference type="Proteomes" id="UP000034207"/>
    </source>
</evidence>
<dbReference type="Proteomes" id="UP000034207">
    <property type="component" value="Unassembled WGS sequence"/>
</dbReference>
<dbReference type="EMBL" id="LBVV01000007">
    <property type="protein sequence ID" value="KKQ94800.1"/>
    <property type="molecule type" value="Genomic_DNA"/>
</dbReference>
<sequence>MEYTLRPTKLPVVLNESLNALIDYDTLHLKMQTWEEYESQIFYENPYYLHFLYESIDKYCKDTEFALQLPIQTYLRFVGVFVYRLLKSQCEINVLNDQLMGINSLLAKNLPQISKHIYELVLKIQDPKKKFEAVEFADYKILQFISRLTIAVSKKESKKIKEDNLEFLTRAIKEYSTLAYYMLYAQCVENENYL</sequence>
<comment type="caution">
    <text evidence="1">The sequence shown here is derived from an EMBL/GenBank/DDBJ whole genome shotgun (WGS) entry which is preliminary data.</text>
</comment>
<reference evidence="1 2" key="1">
    <citation type="journal article" date="2015" name="Nature">
        <title>rRNA introns, odd ribosomes, and small enigmatic genomes across a large radiation of phyla.</title>
        <authorList>
            <person name="Brown C.T."/>
            <person name="Hug L.A."/>
            <person name="Thomas B.C."/>
            <person name="Sharon I."/>
            <person name="Castelle C.J."/>
            <person name="Singh A."/>
            <person name="Wilkins M.J."/>
            <person name="Williams K.H."/>
            <person name="Banfield J.F."/>
        </authorList>
    </citation>
    <scope>NUCLEOTIDE SEQUENCE [LARGE SCALE GENOMIC DNA]</scope>
</reference>
<dbReference type="AlphaFoldDB" id="A0A0G0M369"/>
<accession>A0A0G0M369</accession>
<organism evidence="1 2">
    <name type="scientific">candidate division CPR2 bacterium GW2011_GWC2_39_10</name>
    <dbReference type="NCBI Taxonomy" id="1618345"/>
    <lineage>
        <taxon>Bacteria</taxon>
        <taxon>Bacteria division CPR2</taxon>
    </lineage>
</organism>
<proteinExistence type="predicted"/>
<dbReference type="STRING" id="1618345.UT18_C0007G0056"/>
<evidence type="ECO:0000313" key="1">
    <source>
        <dbReference type="EMBL" id="KKQ94800.1"/>
    </source>
</evidence>
<name>A0A0G0M369_UNCC2</name>